<dbReference type="InParanoid" id="E4XYH2"/>
<sequence length="79" mass="9153">MTSVGFGHSQDQKGEISWARFFNFVYVYFADHMVAVEILNGELRFEFGRRALTPRTWTPLPRPKSDLHCFGHMVSLSKC</sequence>
<keyword evidence="2" id="KW-1185">Reference proteome</keyword>
<name>E4XYH2_OIKDI</name>
<evidence type="ECO:0000313" key="2">
    <source>
        <dbReference type="Proteomes" id="UP000001307"/>
    </source>
</evidence>
<dbReference type="EMBL" id="FN653329">
    <property type="protein sequence ID" value="CBY14694.1"/>
    <property type="molecule type" value="Genomic_DNA"/>
</dbReference>
<accession>E4XYH2</accession>
<dbReference type="Proteomes" id="UP000001307">
    <property type="component" value="Unassembled WGS sequence"/>
</dbReference>
<dbReference type="AlphaFoldDB" id="E4XYH2"/>
<protein>
    <submittedName>
        <fullName evidence="1">Uncharacterized protein</fullName>
    </submittedName>
</protein>
<organism evidence="1">
    <name type="scientific">Oikopleura dioica</name>
    <name type="common">Tunicate</name>
    <dbReference type="NCBI Taxonomy" id="34765"/>
    <lineage>
        <taxon>Eukaryota</taxon>
        <taxon>Metazoa</taxon>
        <taxon>Chordata</taxon>
        <taxon>Tunicata</taxon>
        <taxon>Appendicularia</taxon>
        <taxon>Copelata</taxon>
        <taxon>Oikopleuridae</taxon>
        <taxon>Oikopleura</taxon>
    </lineage>
</organism>
<gene>
    <name evidence="1" type="ORF">GSOID_T00009752001</name>
</gene>
<proteinExistence type="predicted"/>
<reference evidence="1" key="1">
    <citation type="journal article" date="2010" name="Science">
        <title>Plasticity of animal genome architecture unmasked by rapid evolution of a pelagic tunicate.</title>
        <authorList>
            <person name="Denoeud F."/>
            <person name="Henriet S."/>
            <person name="Mungpakdee S."/>
            <person name="Aury J.M."/>
            <person name="Da Silva C."/>
            <person name="Brinkmann H."/>
            <person name="Mikhaleva J."/>
            <person name="Olsen L.C."/>
            <person name="Jubin C."/>
            <person name="Canestro C."/>
            <person name="Bouquet J.M."/>
            <person name="Danks G."/>
            <person name="Poulain J."/>
            <person name="Campsteijn C."/>
            <person name="Adamski M."/>
            <person name="Cross I."/>
            <person name="Yadetie F."/>
            <person name="Muffato M."/>
            <person name="Louis A."/>
            <person name="Butcher S."/>
            <person name="Tsagkogeorga G."/>
            <person name="Konrad A."/>
            <person name="Singh S."/>
            <person name="Jensen M.F."/>
            <person name="Cong E.H."/>
            <person name="Eikeseth-Otteraa H."/>
            <person name="Noel B."/>
            <person name="Anthouard V."/>
            <person name="Porcel B.M."/>
            <person name="Kachouri-Lafond R."/>
            <person name="Nishino A."/>
            <person name="Ugolini M."/>
            <person name="Chourrout P."/>
            <person name="Nishida H."/>
            <person name="Aasland R."/>
            <person name="Huzurbazar S."/>
            <person name="Westhof E."/>
            <person name="Delsuc F."/>
            <person name="Lehrach H."/>
            <person name="Reinhardt R."/>
            <person name="Weissenbach J."/>
            <person name="Roy S.W."/>
            <person name="Artiguenave F."/>
            <person name="Postlethwait J.H."/>
            <person name="Manak J.R."/>
            <person name="Thompson E.M."/>
            <person name="Jaillon O."/>
            <person name="Du Pasquier L."/>
            <person name="Boudinot P."/>
            <person name="Liberles D.A."/>
            <person name="Volff J.N."/>
            <person name="Philippe H."/>
            <person name="Lenhard B."/>
            <person name="Roest Crollius H."/>
            <person name="Wincker P."/>
            <person name="Chourrout D."/>
        </authorList>
    </citation>
    <scope>NUCLEOTIDE SEQUENCE [LARGE SCALE GENOMIC DNA]</scope>
</reference>
<evidence type="ECO:0000313" key="1">
    <source>
        <dbReference type="EMBL" id="CBY14694.1"/>
    </source>
</evidence>